<protein>
    <submittedName>
        <fullName evidence="1">Uncharacterized protein</fullName>
    </submittedName>
</protein>
<evidence type="ECO:0000313" key="2">
    <source>
        <dbReference type="Proteomes" id="UP000483035"/>
    </source>
</evidence>
<comment type="caution">
    <text evidence="1">The sequence shown here is derived from an EMBL/GenBank/DDBJ whole genome shotgun (WGS) entry which is preliminary data.</text>
</comment>
<evidence type="ECO:0000313" key="1">
    <source>
        <dbReference type="EMBL" id="NEI68826.1"/>
    </source>
</evidence>
<dbReference type="EMBL" id="WUEY01000002">
    <property type="protein sequence ID" value="NEI68826.1"/>
    <property type="molecule type" value="Genomic_DNA"/>
</dbReference>
<dbReference type="AlphaFoldDB" id="A0A6L9U3H7"/>
<sequence length="56" mass="6026">MERRAAVISKPLALMTIELEKSKAGDVLIEARATVRSPCSEAIPDEKQSLTFPGVA</sequence>
<reference evidence="1 2" key="1">
    <citation type="submission" date="2019-12" db="EMBL/GenBank/DDBJ databases">
        <title>Rhizobium genotypes associated with high levels of biological nitrogen fixation by grain legumes in a temperate-maritime cropping system.</title>
        <authorList>
            <person name="Maluk M."/>
            <person name="Francesc Ferrando Molina F."/>
            <person name="Lopez Del Egido L."/>
            <person name="Lafos M."/>
            <person name="Langarica-Fuentes A."/>
            <person name="Gebre Yohannes G."/>
            <person name="Young M.W."/>
            <person name="Martin P."/>
            <person name="Gantlett R."/>
            <person name="Kenicer G."/>
            <person name="Hawes C."/>
            <person name="Begg G.S."/>
            <person name="Quilliam R.S."/>
            <person name="Squire G.R."/>
            <person name="Poole P.S."/>
            <person name="Young P.W."/>
            <person name="Iannetta P.M."/>
            <person name="James E.K."/>
        </authorList>
    </citation>
    <scope>NUCLEOTIDE SEQUENCE [LARGE SCALE GENOMIC DNA]</scope>
    <source>
        <strain evidence="1 2">JHI1118</strain>
    </source>
</reference>
<accession>A0A6L9U3H7</accession>
<proteinExistence type="predicted"/>
<gene>
    <name evidence="1" type="ORF">GR212_04515</name>
</gene>
<organism evidence="1 2">
    <name type="scientific">Rhizobium lusitanum</name>
    <dbReference type="NCBI Taxonomy" id="293958"/>
    <lineage>
        <taxon>Bacteria</taxon>
        <taxon>Pseudomonadati</taxon>
        <taxon>Pseudomonadota</taxon>
        <taxon>Alphaproteobacteria</taxon>
        <taxon>Hyphomicrobiales</taxon>
        <taxon>Rhizobiaceae</taxon>
        <taxon>Rhizobium/Agrobacterium group</taxon>
        <taxon>Rhizobium</taxon>
    </lineage>
</organism>
<name>A0A6L9U3H7_9HYPH</name>
<dbReference type="Proteomes" id="UP000483035">
    <property type="component" value="Unassembled WGS sequence"/>
</dbReference>